<dbReference type="OrthoDB" id="9802051at2"/>
<dbReference type="InterPro" id="IPR003115">
    <property type="entry name" value="ParB_N"/>
</dbReference>
<protein>
    <submittedName>
        <fullName evidence="6">Chromosome partitioning protein ParB</fullName>
    </submittedName>
</protein>
<dbReference type="AlphaFoldDB" id="A0A0R2I8G2"/>
<dbReference type="GO" id="GO:0009295">
    <property type="term" value="C:nucleoid"/>
    <property type="evidence" value="ECO:0007669"/>
    <property type="project" value="UniProtKB-SubCell"/>
</dbReference>
<dbReference type="GO" id="GO:0003677">
    <property type="term" value="F:DNA binding"/>
    <property type="evidence" value="ECO:0007669"/>
    <property type="project" value="UniProtKB-KW"/>
</dbReference>
<dbReference type="EMBL" id="JQBW01000010">
    <property type="protein sequence ID" value="KRN58636.1"/>
    <property type="molecule type" value="Genomic_DNA"/>
</dbReference>
<sequence length="335" mass="37651">MAFSIFGFGKKAEPAKNQVVEIPLDQIEPNRYQPRQVFDKTRIQELAQTIQEHGLLQPIILREYEPAKYEIIAGERRFRAMKLLKWEKAPSIVEKMNDHETASLALIENLQRAELSSVEEAQAYRRLMELNHLTQANLAKGMGISQSAVANKLRLLKLIKPVQNAILDGLISERHGRALLPLDADAQRKMLMRVVNEKWNVRQTEDEVAKFLGKPVPSEVEAKKEAARLAKQQASQAVVEPTPAQAKTKAKEKKPAQPKSSRKKGTHKAKKSAAPAHETISVSDPRIAINTIKDSVKMIKEGGLDADLTETTLKNSYKLTIKIAKAPDKNKRKRK</sequence>
<comment type="caution">
    <text evidence="6">The sequence shown here is derived from an EMBL/GenBank/DDBJ whole genome shotgun (WGS) entry which is preliminary data.</text>
</comment>
<comment type="subcellular location">
    <subcellularLocation>
        <location evidence="1">Cytoplasm</location>
        <location evidence="1">Nucleoid</location>
    </subcellularLocation>
</comment>
<dbReference type="Pfam" id="PF02195">
    <property type="entry name" value="ParB_N"/>
    <property type="match status" value="1"/>
</dbReference>
<dbReference type="GO" id="GO:0005694">
    <property type="term" value="C:chromosome"/>
    <property type="evidence" value="ECO:0007669"/>
    <property type="project" value="TreeGrafter"/>
</dbReference>
<feature type="compositionally biased region" description="Basic residues" evidence="4">
    <location>
        <begin position="260"/>
        <end position="271"/>
    </location>
</feature>
<feature type="region of interest" description="Disordered" evidence="4">
    <location>
        <begin position="232"/>
        <end position="282"/>
    </location>
</feature>
<dbReference type="InterPro" id="IPR050336">
    <property type="entry name" value="Chromosome_partition/occlusion"/>
</dbReference>
<dbReference type="GO" id="GO:0007059">
    <property type="term" value="P:chromosome segregation"/>
    <property type="evidence" value="ECO:0007669"/>
    <property type="project" value="TreeGrafter"/>
</dbReference>
<dbReference type="PANTHER" id="PTHR33375">
    <property type="entry name" value="CHROMOSOME-PARTITIONING PROTEIN PARB-RELATED"/>
    <property type="match status" value="1"/>
</dbReference>
<comment type="similarity">
    <text evidence="2">Belongs to the ParB family.</text>
</comment>
<evidence type="ECO:0000259" key="5">
    <source>
        <dbReference type="SMART" id="SM00470"/>
    </source>
</evidence>
<dbReference type="STRING" id="396268.IV45_GL001088"/>
<dbReference type="InterPro" id="IPR004437">
    <property type="entry name" value="ParB/RepB/Spo0J"/>
</dbReference>
<evidence type="ECO:0000256" key="1">
    <source>
        <dbReference type="ARBA" id="ARBA00004453"/>
    </source>
</evidence>
<dbReference type="RefSeq" id="WP_057742313.1">
    <property type="nucleotide sequence ID" value="NZ_JQBW01000010.1"/>
</dbReference>
<evidence type="ECO:0000256" key="2">
    <source>
        <dbReference type="ARBA" id="ARBA00006295"/>
    </source>
</evidence>
<dbReference type="GO" id="GO:0045881">
    <property type="term" value="P:positive regulation of sporulation resulting in formation of a cellular spore"/>
    <property type="evidence" value="ECO:0007669"/>
    <property type="project" value="TreeGrafter"/>
</dbReference>
<proteinExistence type="inferred from homology"/>
<dbReference type="InterPro" id="IPR041468">
    <property type="entry name" value="HTH_ParB/Spo0J"/>
</dbReference>
<dbReference type="FunFam" id="1.10.10.2830:FF:000001">
    <property type="entry name" value="Chromosome partitioning protein ParB"/>
    <property type="match status" value="1"/>
</dbReference>
<dbReference type="SUPFAM" id="SSF109709">
    <property type="entry name" value="KorB DNA-binding domain-like"/>
    <property type="match status" value="1"/>
</dbReference>
<dbReference type="PANTHER" id="PTHR33375:SF8">
    <property type="entry name" value="NUCLEOID OCCLUSION PROTEIN"/>
    <property type="match status" value="1"/>
</dbReference>
<dbReference type="Proteomes" id="UP000050934">
    <property type="component" value="Unassembled WGS sequence"/>
</dbReference>
<dbReference type="Pfam" id="PF17762">
    <property type="entry name" value="HTH_ParB"/>
    <property type="match status" value="1"/>
</dbReference>
<feature type="domain" description="ParB-like N-terminal" evidence="5">
    <location>
        <begin position="20"/>
        <end position="110"/>
    </location>
</feature>
<evidence type="ECO:0000313" key="7">
    <source>
        <dbReference type="Proteomes" id="UP000050934"/>
    </source>
</evidence>
<keyword evidence="7" id="KW-1185">Reference proteome</keyword>
<dbReference type="PATRIC" id="fig|396268.3.peg.1100"/>
<name>A0A0R2I8G2_9LACO</name>
<reference evidence="6 7" key="1">
    <citation type="journal article" date="2015" name="Genome Announc.">
        <title>Expanding the biotechnology potential of lactobacilli through comparative genomics of 213 strains and associated genera.</title>
        <authorList>
            <person name="Sun Z."/>
            <person name="Harris H.M."/>
            <person name="McCann A."/>
            <person name="Guo C."/>
            <person name="Argimon S."/>
            <person name="Zhang W."/>
            <person name="Yang X."/>
            <person name="Jeffery I.B."/>
            <person name="Cooney J.C."/>
            <person name="Kagawa T.F."/>
            <person name="Liu W."/>
            <person name="Song Y."/>
            <person name="Salvetti E."/>
            <person name="Wrobel A."/>
            <person name="Rasinkangas P."/>
            <person name="Parkhill J."/>
            <person name="Rea M.C."/>
            <person name="O'Sullivan O."/>
            <person name="Ritari J."/>
            <person name="Douillard F.P."/>
            <person name="Paul Ross R."/>
            <person name="Yang R."/>
            <person name="Briner A.E."/>
            <person name="Felis G.E."/>
            <person name="de Vos W.M."/>
            <person name="Barrangou R."/>
            <person name="Klaenhammer T.R."/>
            <person name="Caufield P.W."/>
            <person name="Cui Y."/>
            <person name="Zhang H."/>
            <person name="O'Toole P.W."/>
        </authorList>
    </citation>
    <scope>NUCLEOTIDE SEQUENCE [LARGE SCALE GENOMIC DNA]</scope>
    <source>
        <strain evidence="6 7">DSM 17896</strain>
    </source>
</reference>
<gene>
    <name evidence="6" type="ORF">IV45_GL001088</name>
</gene>
<evidence type="ECO:0000256" key="3">
    <source>
        <dbReference type="ARBA" id="ARBA00023125"/>
    </source>
</evidence>
<organism evidence="6 7">
    <name type="scientific">Limosilactobacillus secaliphilus</name>
    <dbReference type="NCBI Taxonomy" id="396268"/>
    <lineage>
        <taxon>Bacteria</taxon>
        <taxon>Bacillati</taxon>
        <taxon>Bacillota</taxon>
        <taxon>Bacilli</taxon>
        <taxon>Lactobacillales</taxon>
        <taxon>Lactobacillaceae</taxon>
        <taxon>Limosilactobacillus</taxon>
    </lineage>
</organism>
<accession>A0A0R2I8G2</accession>
<dbReference type="SUPFAM" id="SSF110849">
    <property type="entry name" value="ParB/Sulfiredoxin"/>
    <property type="match status" value="1"/>
</dbReference>
<dbReference type="NCBIfam" id="TIGR00180">
    <property type="entry name" value="parB_part"/>
    <property type="match status" value="1"/>
</dbReference>
<keyword evidence="3" id="KW-0238">DNA-binding</keyword>
<evidence type="ECO:0000256" key="4">
    <source>
        <dbReference type="SAM" id="MobiDB-lite"/>
    </source>
</evidence>
<dbReference type="Gene3D" id="3.90.1530.30">
    <property type="match status" value="1"/>
</dbReference>
<dbReference type="SMART" id="SM00470">
    <property type="entry name" value="ParB"/>
    <property type="match status" value="1"/>
</dbReference>
<dbReference type="CDD" id="cd16393">
    <property type="entry name" value="SPO0J_N"/>
    <property type="match status" value="1"/>
</dbReference>
<dbReference type="Gene3D" id="1.10.10.2830">
    <property type="match status" value="1"/>
</dbReference>
<evidence type="ECO:0000313" key="6">
    <source>
        <dbReference type="EMBL" id="KRN58636.1"/>
    </source>
</evidence>
<dbReference type="FunFam" id="3.90.1530.30:FF:000001">
    <property type="entry name" value="Chromosome partitioning protein ParB"/>
    <property type="match status" value="1"/>
</dbReference>
<dbReference type="InterPro" id="IPR036086">
    <property type="entry name" value="ParB/Sulfiredoxin_sf"/>
</dbReference>